<dbReference type="eggNOG" id="ENOG502SB6Z">
    <property type="taxonomic scope" value="Eukaryota"/>
</dbReference>
<keyword evidence="3" id="KW-0805">Transcription regulation</keyword>
<organism evidence="7 8">
    <name type="scientific">Spizellomyces punctatus (strain DAOM BR117)</name>
    <dbReference type="NCBI Taxonomy" id="645134"/>
    <lineage>
        <taxon>Eukaryota</taxon>
        <taxon>Fungi</taxon>
        <taxon>Fungi incertae sedis</taxon>
        <taxon>Chytridiomycota</taxon>
        <taxon>Chytridiomycota incertae sedis</taxon>
        <taxon>Chytridiomycetes</taxon>
        <taxon>Spizellomycetales</taxon>
        <taxon>Spizellomycetaceae</taxon>
        <taxon>Spizellomyces</taxon>
    </lineage>
</organism>
<sequence>MENKKRPRGLKKSLAQDKEQQKKRIKQDIPDGAAPNPEQDSQLRTVAITSEDPDEISILKSLYDAAVAKQESADLEGAVDLFRGCIHECDKILRIRCGEVLHTIDEKGEDGSLEKKETGPLPPAFYLVYGNALAQLGLLSLKEDETATEALNDHLEAALERLERGLERAREDGISPPLRLRISLGKVCLLLASNMLQSGSAREGEEKVTRLADRAAEEFKVNFNSITDSDKDEDILEAGAASQRYADLLQELQGRQGWNDIATALFQKLLEVNPSSVDASIGIGACQLSMANYYLEKMDDGDEVDGELIIGPLKEALSQFESAQQQSKDADTVHVPLACLMGETLVNLGNLYDDTDADKAEDYWKNAIKCFRKVQEVDPEALPEQFKDFVDEWEKDLDESQE</sequence>
<evidence type="ECO:0000313" key="7">
    <source>
        <dbReference type="EMBL" id="KNC97878.1"/>
    </source>
</evidence>
<evidence type="ECO:0000313" key="8">
    <source>
        <dbReference type="Proteomes" id="UP000053201"/>
    </source>
</evidence>
<protein>
    <recommendedName>
        <fullName evidence="9">Enhancer of translation termination 1</fullName>
    </recommendedName>
</protein>
<evidence type="ECO:0000256" key="2">
    <source>
        <dbReference type="ARBA" id="ARBA00007273"/>
    </source>
</evidence>
<dbReference type="Proteomes" id="UP000053201">
    <property type="component" value="Unassembled WGS sequence"/>
</dbReference>
<keyword evidence="8" id="KW-1185">Reference proteome</keyword>
<dbReference type="Pfam" id="PF12753">
    <property type="entry name" value="Nro1"/>
    <property type="match status" value="1"/>
</dbReference>
<dbReference type="GeneID" id="27690140"/>
<evidence type="ECO:0000256" key="3">
    <source>
        <dbReference type="ARBA" id="ARBA00023015"/>
    </source>
</evidence>
<feature type="region of interest" description="Disordered" evidence="6">
    <location>
        <begin position="1"/>
        <end position="44"/>
    </location>
</feature>
<dbReference type="Gene3D" id="1.25.40.10">
    <property type="entry name" value="Tetratricopeptide repeat domain"/>
    <property type="match status" value="1"/>
</dbReference>
<keyword evidence="4" id="KW-0804">Transcription</keyword>
<evidence type="ECO:0000256" key="6">
    <source>
        <dbReference type="SAM" id="MobiDB-lite"/>
    </source>
</evidence>
<gene>
    <name evidence="7" type="ORF">SPPG_06870</name>
</gene>
<proteinExistence type="inferred from homology"/>
<feature type="compositionally biased region" description="Basic and acidic residues" evidence="6">
    <location>
        <begin position="14"/>
        <end position="29"/>
    </location>
</feature>
<evidence type="ECO:0008006" key="9">
    <source>
        <dbReference type="Google" id="ProtNLM"/>
    </source>
</evidence>
<dbReference type="OMA" id="GIWELEL"/>
<dbReference type="RefSeq" id="XP_016605918.1">
    <property type="nucleotide sequence ID" value="XM_016755064.1"/>
</dbReference>
<dbReference type="VEuPathDB" id="FungiDB:SPPG_06870"/>
<feature type="compositionally biased region" description="Basic residues" evidence="6">
    <location>
        <begin position="1"/>
        <end position="11"/>
    </location>
</feature>
<dbReference type="AlphaFoldDB" id="A0A0L0HAY3"/>
<dbReference type="OrthoDB" id="5598057at2759"/>
<dbReference type="GO" id="GO:0005634">
    <property type="term" value="C:nucleus"/>
    <property type="evidence" value="ECO:0007669"/>
    <property type="project" value="UniProtKB-SubCell"/>
</dbReference>
<evidence type="ECO:0000256" key="1">
    <source>
        <dbReference type="ARBA" id="ARBA00004123"/>
    </source>
</evidence>
<dbReference type="GO" id="GO:2000640">
    <property type="term" value="P:positive regulation of SREBP signaling pathway"/>
    <property type="evidence" value="ECO:0007669"/>
    <property type="project" value="TreeGrafter"/>
</dbReference>
<comment type="similarity">
    <text evidence="2">Belongs to the ETT1 family.</text>
</comment>
<dbReference type="STRING" id="645134.A0A0L0HAY3"/>
<reference evidence="7 8" key="1">
    <citation type="submission" date="2009-08" db="EMBL/GenBank/DDBJ databases">
        <title>The Genome Sequence of Spizellomyces punctatus strain DAOM BR117.</title>
        <authorList>
            <consortium name="The Broad Institute Genome Sequencing Platform"/>
            <person name="Russ C."/>
            <person name="Cuomo C."/>
            <person name="Shea T."/>
            <person name="Young S.K."/>
            <person name="Zeng Q."/>
            <person name="Koehrsen M."/>
            <person name="Haas B."/>
            <person name="Borodovsky M."/>
            <person name="Guigo R."/>
            <person name="Alvarado L."/>
            <person name="Berlin A."/>
            <person name="Bochicchio J."/>
            <person name="Borenstein D."/>
            <person name="Chapman S."/>
            <person name="Chen Z."/>
            <person name="Engels R."/>
            <person name="Freedman E."/>
            <person name="Gellesch M."/>
            <person name="Goldberg J."/>
            <person name="Griggs A."/>
            <person name="Gujja S."/>
            <person name="Heiman D."/>
            <person name="Hepburn T."/>
            <person name="Howarth C."/>
            <person name="Jen D."/>
            <person name="Larson L."/>
            <person name="Lewis B."/>
            <person name="Mehta T."/>
            <person name="Park D."/>
            <person name="Pearson M."/>
            <person name="Roberts A."/>
            <person name="Saif S."/>
            <person name="Shenoy N."/>
            <person name="Sisk P."/>
            <person name="Stolte C."/>
            <person name="Sykes S."/>
            <person name="Thomson T."/>
            <person name="Walk T."/>
            <person name="White J."/>
            <person name="Yandava C."/>
            <person name="Burger G."/>
            <person name="Gray M.W."/>
            <person name="Holland P.W.H."/>
            <person name="King N."/>
            <person name="Lang F.B.F."/>
            <person name="Roger A.J."/>
            <person name="Ruiz-Trillo I."/>
            <person name="Lander E."/>
            <person name="Nusbaum C."/>
        </authorList>
    </citation>
    <scope>NUCLEOTIDE SEQUENCE [LARGE SCALE GENOMIC DNA]</scope>
    <source>
        <strain evidence="7 8">DAOM BR117</strain>
    </source>
</reference>
<accession>A0A0L0HAY3</accession>
<comment type="subcellular location">
    <subcellularLocation>
        <location evidence="1">Nucleus</location>
    </subcellularLocation>
</comment>
<dbReference type="InParanoid" id="A0A0L0HAY3"/>
<dbReference type="InterPro" id="IPR011990">
    <property type="entry name" value="TPR-like_helical_dom_sf"/>
</dbReference>
<dbReference type="PANTHER" id="PTHR28290">
    <property type="entry name" value="ENHANCER OF TRANSLATION TERMINATION 1"/>
    <property type="match status" value="1"/>
</dbReference>
<evidence type="ECO:0000256" key="5">
    <source>
        <dbReference type="ARBA" id="ARBA00023242"/>
    </source>
</evidence>
<dbReference type="InterPro" id="IPR024318">
    <property type="entry name" value="Nro1/ETT1"/>
</dbReference>
<dbReference type="PANTHER" id="PTHR28290:SF1">
    <property type="entry name" value="ENHANCER OF TRANSLATION TERMINATION 1"/>
    <property type="match status" value="1"/>
</dbReference>
<name>A0A0L0HAY3_SPIPD</name>
<keyword evidence="5" id="KW-0539">Nucleus</keyword>
<dbReference type="EMBL" id="KQ257462">
    <property type="protein sequence ID" value="KNC97878.1"/>
    <property type="molecule type" value="Genomic_DNA"/>
</dbReference>
<dbReference type="SUPFAM" id="SSF48452">
    <property type="entry name" value="TPR-like"/>
    <property type="match status" value="1"/>
</dbReference>
<evidence type="ECO:0000256" key="4">
    <source>
        <dbReference type="ARBA" id="ARBA00023163"/>
    </source>
</evidence>